<evidence type="ECO:0000313" key="3">
    <source>
        <dbReference type="EMBL" id="GKV50874.1"/>
    </source>
</evidence>
<dbReference type="Pfam" id="PF07714">
    <property type="entry name" value="PK_Tyr_Ser-Thr"/>
    <property type="match status" value="1"/>
</dbReference>
<dbReference type="PROSITE" id="PS50011">
    <property type="entry name" value="PROTEIN_KINASE_DOM"/>
    <property type="match status" value="1"/>
</dbReference>
<gene>
    <name evidence="3" type="ORF">SLEP1_g57554</name>
</gene>
<accession>A0AAV5MPF9</accession>
<dbReference type="InterPro" id="IPR000719">
    <property type="entry name" value="Prot_kinase_dom"/>
</dbReference>
<organism evidence="3 4">
    <name type="scientific">Rubroshorea leprosula</name>
    <dbReference type="NCBI Taxonomy" id="152421"/>
    <lineage>
        <taxon>Eukaryota</taxon>
        <taxon>Viridiplantae</taxon>
        <taxon>Streptophyta</taxon>
        <taxon>Embryophyta</taxon>
        <taxon>Tracheophyta</taxon>
        <taxon>Spermatophyta</taxon>
        <taxon>Magnoliopsida</taxon>
        <taxon>eudicotyledons</taxon>
        <taxon>Gunneridae</taxon>
        <taxon>Pentapetalae</taxon>
        <taxon>rosids</taxon>
        <taxon>malvids</taxon>
        <taxon>Malvales</taxon>
        <taxon>Dipterocarpaceae</taxon>
        <taxon>Rubroshorea</taxon>
    </lineage>
</organism>
<dbReference type="Gene3D" id="3.30.200.20">
    <property type="entry name" value="Phosphorylase Kinase, domain 1"/>
    <property type="match status" value="1"/>
</dbReference>
<dbReference type="InterPro" id="IPR051824">
    <property type="entry name" value="LRR_Rcpt-Like_S/T_Kinase"/>
</dbReference>
<dbReference type="InterPro" id="IPR036291">
    <property type="entry name" value="NAD(P)-bd_dom_sf"/>
</dbReference>
<feature type="domain" description="Protein kinase" evidence="2">
    <location>
        <begin position="208"/>
        <end position="410"/>
    </location>
</feature>
<dbReference type="SUPFAM" id="SSF51735">
    <property type="entry name" value="NAD(P)-binding Rossmann-fold domains"/>
    <property type="match status" value="1"/>
</dbReference>
<comment type="caution">
    <text evidence="3">The sequence shown here is derived from an EMBL/GenBank/DDBJ whole genome shotgun (WGS) entry which is preliminary data.</text>
</comment>
<dbReference type="EMBL" id="BPVZ01000404">
    <property type="protein sequence ID" value="GKV50874.1"/>
    <property type="molecule type" value="Genomic_DNA"/>
</dbReference>
<sequence length="410" mass="46298">MPGLTACVRLHDVHFPKKREYVYISVASGAVGQLVGQFAKSAGCYVVGSAGSKEMLLHQATILHFKENGPDAALKRYFPEGIDIYFENVGGKMLDAVLLNMRVHGRVAVQGQLDENVVLDTDPAALTEKVACDSSMCRCTMMICYIKLLEFEGDDRDIISFPFSPFHALISSMVCKTCCTLRAQLKVSIVKLVSRLSYTEISELTNNFNKENITGIGQMGTTYKAVLLNRWLVVVKRLHDTCLFDEHFTAELKTLGRLRHKNLVPLLGFCIHSKERLLVYKYMSKGSLYDWLYHNEGEARIMEWPLRVKIANGAARGLVWLHQECYFHVVHLHISSKCVLLDENFVPKLSNFGEALLLKSYGTDSTESFLVHSEFWESSFAKEDVYCFGILPLGLITRDDPRSMATYSKH</sequence>
<protein>
    <recommendedName>
        <fullName evidence="2">Protein kinase domain-containing protein</fullName>
    </recommendedName>
</protein>
<dbReference type="AlphaFoldDB" id="A0AAV5MPF9"/>
<evidence type="ECO:0000259" key="2">
    <source>
        <dbReference type="PROSITE" id="PS50011"/>
    </source>
</evidence>
<dbReference type="GO" id="GO:0016020">
    <property type="term" value="C:membrane"/>
    <property type="evidence" value="ECO:0007669"/>
    <property type="project" value="UniProtKB-SubCell"/>
</dbReference>
<proteinExistence type="predicted"/>
<dbReference type="Gene3D" id="3.40.50.720">
    <property type="entry name" value="NAD(P)-binding Rossmann-like Domain"/>
    <property type="match status" value="1"/>
</dbReference>
<comment type="subcellular location">
    <subcellularLocation>
        <location evidence="1">Membrane</location>
        <topology evidence="1">Single-pass type I membrane protein</topology>
    </subcellularLocation>
</comment>
<dbReference type="GO" id="GO:0004672">
    <property type="term" value="F:protein kinase activity"/>
    <property type="evidence" value="ECO:0007669"/>
    <property type="project" value="InterPro"/>
</dbReference>
<dbReference type="Pfam" id="PF00107">
    <property type="entry name" value="ADH_zinc_N"/>
    <property type="match status" value="1"/>
</dbReference>
<reference evidence="3 4" key="1">
    <citation type="journal article" date="2021" name="Commun. Biol.">
        <title>The genome of Shorea leprosula (Dipterocarpaceae) highlights the ecological relevance of drought in aseasonal tropical rainforests.</title>
        <authorList>
            <person name="Ng K.K.S."/>
            <person name="Kobayashi M.J."/>
            <person name="Fawcett J.A."/>
            <person name="Hatakeyama M."/>
            <person name="Paape T."/>
            <person name="Ng C.H."/>
            <person name="Ang C.C."/>
            <person name="Tnah L.H."/>
            <person name="Lee C.T."/>
            <person name="Nishiyama T."/>
            <person name="Sese J."/>
            <person name="O'Brien M.J."/>
            <person name="Copetti D."/>
            <person name="Mohd Noor M.I."/>
            <person name="Ong R.C."/>
            <person name="Putra M."/>
            <person name="Sireger I.Z."/>
            <person name="Indrioko S."/>
            <person name="Kosugi Y."/>
            <person name="Izuno A."/>
            <person name="Isagi Y."/>
            <person name="Lee S.L."/>
            <person name="Shimizu K.K."/>
        </authorList>
    </citation>
    <scope>NUCLEOTIDE SEQUENCE [LARGE SCALE GENOMIC DNA]</scope>
    <source>
        <strain evidence="3">214</strain>
    </source>
</reference>
<dbReference type="PANTHER" id="PTHR48006">
    <property type="entry name" value="LEUCINE-RICH REPEAT-CONTAINING PROTEIN DDB_G0281931-RELATED"/>
    <property type="match status" value="1"/>
</dbReference>
<dbReference type="Proteomes" id="UP001054252">
    <property type="component" value="Unassembled WGS sequence"/>
</dbReference>
<dbReference type="InterPro" id="IPR011009">
    <property type="entry name" value="Kinase-like_dom_sf"/>
</dbReference>
<evidence type="ECO:0000313" key="4">
    <source>
        <dbReference type="Proteomes" id="UP001054252"/>
    </source>
</evidence>
<keyword evidence="4" id="KW-1185">Reference proteome</keyword>
<dbReference type="GO" id="GO:0005524">
    <property type="term" value="F:ATP binding"/>
    <property type="evidence" value="ECO:0007669"/>
    <property type="project" value="InterPro"/>
</dbReference>
<dbReference type="InterPro" id="IPR013149">
    <property type="entry name" value="ADH-like_C"/>
</dbReference>
<name>A0AAV5MPF9_9ROSI</name>
<dbReference type="SUPFAM" id="SSF56112">
    <property type="entry name" value="Protein kinase-like (PK-like)"/>
    <property type="match status" value="1"/>
</dbReference>
<dbReference type="PANTHER" id="PTHR48006:SF88">
    <property type="entry name" value="LRR RECEPTOR-LIKE KINASE FAMILY PROTEIN"/>
    <property type="match status" value="1"/>
</dbReference>
<dbReference type="InterPro" id="IPR001245">
    <property type="entry name" value="Ser-Thr/Tyr_kinase_cat_dom"/>
</dbReference>
<evidence type="ECO:0000256" key="1">
    <source>
        <dbReference type="ARBA" id="ARBA00004479"/>
    </source>
</evidence>
<dbReference type="Gene3D" id="1.10.510.10">
    <property type="entry name" value="Transferase(Phosphotransferase) domain 1"/>
    <property type="match status" value="1"/>
</dbReference>